<evidence type="ECO:0000256" key="1">
    <source>
        <dbReference type="PROSITE-ProRule" id="PRU00221"/>
    </source>
</evidence>
<dbReference type="SUPFAM" id="SSF50978">
    <property type="entry name" value="WD40 repeat-like"/>
    <property type="match status" value="2"/>
</dbReference>
<dbReference type="Proteomes" id="UP001367676">
    <property type="component" value="Unassembled WGS sequence"/>
</dbReference>
<dbReference type="Gene3D" id="2.130.10.10">
    <property type="entry name" value="YVTN repeat-like/Quinoprotein amine dehydrogenase"/>
    <property type="match status" value="4"/>
</dbReference>
<evidence type="ECO:0000313" key="5">
    <source>
        <dbReference type="Proteomes" id="UP001367676"/>
    </source>
</evidence>
<dbReference type="Pfam" id="PF00400">
    <property type="entry name" value="WD40"/>
    <property type="match status" value="2"/>
</dbReference>
<dbReference type="InterPro" id="IPR052779">
    <property type="entry name" value="WDR62"/>
</dbReference>
<dbReference type="InterPro" id="IPR036322">
    <property type="entry name" value="WD40_repeat_dom_sf"/>
</dbReference>
<dbReference type="GO" id="GO:0072686">
    <property type="term" value="C:mitotic spindle"/>
    <property type="evidence" value="ECO:0007669"/>
    <property type="project" value="TreeGrafter"/>
</dbReference>
<dbReference type="InterPro" id="IPR001680">
    <property type="entry name" value="WD40_rpt"/>
</dbReference>
<dbReference type="InterPro" id="IPR015943">
    <property type="entry name" value="WD40/YVTN_repeat-like_dom_sf"/>
</dbReference>
<dbReference type="EMBL" id="JBBCAQ010000033">
    <property type="protein sequence ID" value="KAK7582134.1"/>
    <property type="molecule type" value="Genomic_DNA"/>
</dbReference>
<keyword evidence="5" id="KW-1185">Reference proteome</keyword>
<proteinExistence type="predicted"/>
<feature type="compositionally biased region" description="Acidic residues" evidence="2">
    <location>
        <begin position="899"/>
        <end position="909"/>
    </location>
</feature>
<feature type="compositionally biased region" description="Basic and acidic residues" evidence="2">
    <location>
        <begin position="870"/>
        <end position="881"/>
    </location>
</feature>
<sequence length="929" mass="104615">MGINRGRTSNWNVLKTSKDFKPHNVVKLEHVLGLTVTSNSALDCDTKTGIIAYPAGCTIVFLSPYREKQTHLLNDSRKAVTCLTYSPDGRYLATGEYGHQPSIRIWDLSDNSRCYEFTDHKCGINCLAFSPNQKYLVSVGSQHDMIINVWDWRSRIKIGANKVSTKIKAVAFCETGDYFVTVGNRHVKFWYIQHSKQSLNKDQPGLIGRAAILGEQQNNDFVDVVCGKGDFQDMTYVISRSGVLCEFNGRRLLDRWVNVKTSCAFCITGGDEYLFIGCAESIIRCFSVSTLAFVTTLPRTHYLGVDVAKALNISHTSSHPKDARYPDAIAIIYDDVHKKLACVYNDHSLYVWDINDIRKVGKSNSYLYHCACIWGVETYPELEDSVMPSGSFITCSSDDTVRVWNLDKHRSDYDADCPYQSNIYSNELLKVIYIDPELQYIKNTDIGLTDKSENPSYDDRNGVRSMGISYDGQQLATGDRAGNIRVYGLKTVDEICKIEAHDAEVLCLEYTPVIPNSNKRLLLSASRDRLIHVFDASDYYKFVETLDDHSSSITAIRFIDVNNQLQLVSCSADKSIIFRRYQNGKNAHFVRDRLLTGKSTLYDMAVDCSQKYVLTACQDRCIRVYNVNNGKQCKSFKGSVGEEGSVIKVALDHSGRYLATSCTDKTLCVFDYYSGECIACICGHSELVTGLRFSNDCERLISASGDGCIFVWRLPRDMVVTMQTRIAQQRARSSAPKSPLYDNSEDPMNEISITTHIKADIGRDINNDIRFNDGQLPLWVTKSVNEESTLISESNSRKMMPKGRWAQRLTPFAQDGILNLPSSRESDGSKEDSSVDSGTETSRPEDRHEKLIVPQKGYRRSNSSNLSDLQDIHRVRQHTDDSSLGSFKNEDVESIEHDGDIEDYSEVESADNGSNNKVIYYQTVDDALR</sequence>
<comment type="caution">
    <text evidence="4">The sequence shown here is derived from an EMBL/GenBank/DDBJ whole genome shotgun (WGS) entry which is preliminary data.</text>
</comment>
<name>A0AAN9TSE7_9HEMI</name>
<dbReference type="SMART" id="SM00320">
    <property type="entry name" value="WD40"/>
    <property type="match status" value="12"/>
</dbReference>
<reference evidence="4 5" key="1">
    <citation type="submission" date="2024-03" db="EMBL/GenBank/DDBJ databases">
        <title>Adaptation during the transition from Ophiocordyceps entomopathogen to insect associate is accompanied by gene loss and intensified selection.</title>
        <authorList>
            <person name="Ward C.M."/>
            <person name="Onetto C.A."/>
            <person name="Borneman A.R."/>
        </authorList>
    </citation>
    <scope>NUCLEOTIDE SEQUENCE [LARGE SCALE GENOMIC DNA]</scope>
    <source>
        <strain evidence="4">AWRI1</strain>
        <tissue evidence="4">Single Adult Female</tissue>
    </source>
</reference>
<feature type="domain" description="MABP1/WDR62 second WD40" evidence="3">
    <location>
        <begin position="373"/>
        <end position="714"/>
    </location>
</feature>
<evidence type="ECO:0000256" key="2">
    <source>
        <dbReference type="SAM" id="MobiDB-lite"/>
    </source>
</evidence>
<dbReference type="PANTHER" id="PTHR45589:SF1">
    <property type="entry name" value="WD REPEAT DOMAIN 62, ISOFORM G"/>
    <property type="match status" value="1"/>
</dbReference>
<evidence type="ECO:0000259" key="3">
    <source>
        <dbReference type="Pfam" id="PF24782"/>
    </source>
</evidence>
<evidence type="ECO:0000313" key="4">
    <source>
        <dbReference type="EMBL" id="KAK7582134.1"/>
    </source>
</evidence>
<feature type="compositionally biased region" description="Basic and acidic residues" evidence="2">
    <location>
        <begin position="842"/>
        <end position="851"/>
    </location>
</feature>
<accession>A0AAN9TSE7</accession>
<protein>
    <recommendedName>
        <fullName evidence="3">MABP1/WDR62 second WD40 domain-containing protein</fullName>
    </recommendedName>
</protein>
<feature type="compositionally biased region" description="Basic and acidic residues" evidence="2">
    <location>
        <begin position="824"/>
        <end position="833"/>
    </location>
</feature>
<feature type="compositionally biased region" description="Basic and acidic residues" evidence="2">
    <location>
        <begin position="888"/>
        <end position="898"/>
    </location>
</feature>
<dbReference type="AlphaFoldDB" id="A0AAN9TSE7"/>
<gene>
    <name evidence="4" type="ORF">V9T40_013579</name>
</gene>
<dbReference type="PANTHER" id="PTHR45589">
    <property type="entry name" value="WD REPEAT DOMAIN 62, ISOFORM G"/>
    <property type="match status" value="1"/>
</dbReference>
<dbReference type="GO" id="GO:0007099">
    <property type="term" value="P:centriole replication"/>
    <property type="evidence" value="ECO:0007669"/>
    <property type="project" value="TreeGrafter"/>
</dbReference>
<feature type="repeat" description="WD" evidence="1">
    <location>
        <begin position="681"/>
        <end position="722"/>
    </location>
</feature>
<feature type="region of interest" description="Disordered" evidence="2">
    <location>
        <begin position="817"/>
        <end position="913"/>
    </location>
</feature>
<keyword evidence="1" id="KW-0853">WD repeat</keyword>
<dbReference type="Pfam" id="PF24782">
    <property type="entry name" value="WD40_MABP1-WDR62_2nd"/>
    <property type="match status" value="1"/>
</dbReference>
<dbReference type="PROSITE" id="PS50294">
    <property type="entry name" value="WD_REPEATS_REGION"/>
    <property type="match status" value="1"/>
</dbReference>
<dbReference type="PROSITE" id="PS50082">
    <property type="entry name" value="WD_REPEATS_2"/>
    <property type="match status" value="1"/>
</dbReference>
<organism evidence="4 5">
    <name type="scientific">Parthenolecanium corni</name>
    <dbReference type="NCBI Taxonomy" id="536013"/>
    <lineage>
        <taxon>Eukaryota</taxon>
        <taxon>Metazoa</taxon>
        <taxon>Ecdysozoa</taxon>
        <taxon>Arthropoda</taxon>
        <taxon>Hexapoda</taxon>
        <taxon>Insecta</taxon>
        <taxon>Pterygota</taxon>
        <taxon>Neoptera</taxon>
        <taxon>Paraneoptera</taxon>
        <taxon>Hemiptera</taxon>
        <taxon>Sternorrhyncha</taxon>
        <taxon>Coccoidea</taxon>
        <taxon>Coccidae</taxon>
        <taxon>Parthenolecanium</taxon>
    </lineage>
</organism>
<dbReference type="InterPro" id="IPR056162">
    <property type="entry name" value="WD40_MABP1-WDR62_2nd"/>
</dbReference>